<reference evidence="2" key="1">
    <citation type="submission" date="2023-06" db="EMBL/GenBank/DDBJ databases">
        <authorList>
            <consortium name="Lawrence Berkeley National Laboratory"/>
            <person name="Ahrendt S."/>
            <person name="Sahu N."/>
            <person name="Indic B."/>
            <person name="Wong-Bajracharya J."/>
            <person name="Merenyi Z."/>
            <person name="Ke H.-M."/>
            <person name="Monk M."/>
            <person name="Kocsube S."/>
            <person name="Drula E."/>
            <person name="Lipzen A."/>
            <person name="Balint B."/>
            <person name="Henrissat B."/>
            <person name="Andreopoulos B."/>
            <person name="Martin F.M."/>
            <person name="Harder C.B."/>
            <person name="Rigling D."/>
            <person name="Ford K.L."/>
            <person name="Foster G.D."/>
            <person name="Pangilinan J."/>
            <person name="Papanicolaou A."/>
            <person name="Barry K."/>
            <person name="LaButti K."/>
            <person name="Viragh M."/>
            <person name="Koriabine M."/>
            <person name="Yan M."/>
            <person name="Riley R."/>
            <person name="Champramary S."/>
            <person name="Plett K.L."/>
            <person name="Tsai I.J."/>
            <person name="Slot J."/>
            <person name="Sipos G."/>
            <person name="Plett J."/>
            <person name="Nagy L.G."/>
            <person name="Grigoriev I.V."/>
        </authorList>
    </citation>
    <scope>NUCLEOTIDE SEQUENCE</scope>
    <source>
        <strain evidence="2">CCBAS 213</strain>
    </source>
</reference>
<feature type="region of interest" description="Disordered" evidence="1">
    <location>
        <begin position="282"/>
        <end position="360"/>
    </location>
</feature>
<protein>
    <submittedName>
        <fullName evidence="2">Uncharacterized protein</fullName>
    </submittedName>
</protein>
<dbReference type="GeneID" id="85358391"/>
<feature type="compositionally biased region" description="Low complexity" evidence="1">
    <location>
        <begin position="296"/>
        <end position="307"/>
    </location>
</feature>
<feature type="region of interest" description="Disordered" evidence="1">
    <location>
        <begin position="53"/>
        <end position="84"/>
    </location>
</feature>
<gene>
    <name evidence="2" type="ORF">EV420DRAFT_1587635</name>
</gene>
<proteinExistence type="predicted"/>
<evidence type="ECO:0000313" key="3">
    <source>
        <dbReference type="Proteomes" id="UP001175211"/>
    </source>
</evidence>
<evidence type="ECO:0000313" key="2">
    <source>
        <dbReference type="EMBL" id="KAK0437723.1"/>
    </source>
</evidence>
<dbReference type="RefSeq" id="XP_060322667.1">
    <property type="nucleotide sequence ID" value="XM_060474843.1"/>
</dbReference>
<feature type="compositionally biased region" description="Basic and acidic residues" evidence="1">
    <location>
        <begin position="62"/>
        <end position="71"/>
    </location>
</feature>
<keyword evidence="3" id="KW-1185">Reference proteome</keyword>
<dbReference type="EMBL" id="JAUEPS010000106">
    <property type="protein sequence ID" value="KAK0437723.1"/>
    <property type="molecule type" value="Genomic_DNA"/>
</dbReference>
<comment type="caution">
    <text evidence="2">The sequence shown here is derived from an EMBL/GenBank/DDBJ whole genome shotgun (WGS) entry which is preliminary data.</text>
</comment>
<accession>A0AA39J7Z3</accession>
<feature type="compositionally biased region" description="Pro residues" evidence="1">
    <location>
        <begin position="334"/>
        <end position="343"/>
    </location>
</feature>
<organism evidence="2 3">
    <name type="scientific">Armillaria tabescens</name>
    <name type="common">Ringless honey mushroom</name>
    <name type="synonym">Agaricus tabescens</name>
    <dbReference type="NCBI Taxonomy" id="1929756"/>
    <lineage>
        <taxon>Eukaryota</taxon>
        <taxon>Fungi</taxon>
        <taxon>Dikarya</taxon>
        <taxon>Basidiomycota</taxon>
        <taxon>Agaricomycotina</taxon>
        <taxon>Agaricomycetes</taxon>
        <taxon>Agaricomycetidae</taxon>
        <taxon>Agaricales</taxon>
        <taxon>Marasmiineae</taxon>
        <taxon>Physalacriaceae</taxon>
        <taxon>Desarmillaria</taxon>
    </lineage>
</organism>
<feature type="region of interest" description="Disordered" evidence="1">
    <location>
        <begin position="115"/>
        <end position="154"/>
    </location>
</feature>
<evidence type="ECO:0000256" key="1">
    <source>
        <dbReference type="SAM" id="MobiDB-lite"/>
    </source>
</evidence>
<name>A0AA39J7Z3_ARMTA</name>
<dbReference type="AlphaFoldDB" id="A0AA39J7Z3"/>
<sequence length="360" mass="39556">MSSVASCSTKLLAAPIPERVVRFDNECVLIPESRSKRPMVSMVTRSYAIPLWKRKSPSPSPLDEKERHTEMIEDSDPPSPAAEGKEHVVLKVSVPRHVQAADDHTHAEPLTPCLVHRSADQPSPPSFPVPRSRTLRRTPSLPIPPAKHITTGDNWETKFSTGARRRRSTSLDGITAPFTLADVEEALFRVNVTVDEVDTLKQRRSQEIAPEPVPKPCVEVEDEDQLFPLPLPRRSPGGSPIPSPKAPPTCLNLTAKNGSEESMIGKSISRRNRCEKTLLMPETGSQAILHTRERPSPSSSPSSLPSPSKHRRLMSDTVMFSAPPRSPPRLASRPSPPCSPLRPTPKRSWSAVFKGVVATS</sequence>
<dbReference type="Proteomes" id="UP001175211">
    <property type="component" value="Unassembled WGS sequence"/>
</dbReference>